<dbReference type="Pfam" id="PF02535">
    <property type="entry name" value="Zip"/>
    <property type="match status" value="1"/>
</dbReference>
<evidence type="ECO:0000256" key="6">
    <source>
        <dbReference type="SAM" id="SignalP"/>
    </source>
</evidence>
<evidence type="ECO:0000313" key="7">
    <source>
        <dbReference type="Ensembl" id="ENSEBUP00000016921.1"/>
    </source>
</evidence>
<evidence type="ECO:0000256" key="4">
    <source>
        <dbReference type="ARBA" id="ARBA00022989"/>
    </source>
</evidence>
<evidence type="ECO:0000313" key="8">
    <source>
        <dbReference type="Proteomes" id="UP000694388"/>
    </source>
</evidence>
<keyword evidence="3" id="KW-0812">Transmembrane</keyword>
<reference evidence="7" key="2">
    <citation type="submission" date="2025-09" db="UniProtKB">
        <authorList>
            <consortium name="Ensembl"/>
        </authorList>
    </citation>
    <scope>IDENTIFICATION</scope>
</reference>
<keyword evidence="5" id="KW-0472">Membrane</keyword>
<dbReference type="PANTHER" id="PTHR12191:SF37">
    <property type="entry name" value="ZINC TRANSPORTER FOI"/>
    <property type="match status" value="1"/>
</dbReference>
<evidence type="ECO:0000256" key="3">
    <source>
        <dbReference type="ARBA" id="ARBA00022692"/>
    </source>
</evidence>
<name>A0A8C4QKL0_EPTBU</name>
<organism evidence="7 8">
    <name type="scientific">Eptatretus burgeri</name>
    <name type="common">Inshore hagfish</name>
    <dbReference type="NCBI Taxonomy" id="7764"/>
    <lineage>
        <taxon>Eukaryota</taxon>
        <taxon>Metazoa</taxon>
        <taxon>Chordata</taxon>
        <taxon>Craniata</taxon>
        <taxon>Vertebrata</taxon>
        <taxon>Cyclostomata</taxon>
        <taxon>Myxini</taxon>
        <taxon>Myxiniformes</taxon>
        <taxon>Myxinidae</taxon>
        <taxon>Eptatretinae</taxon>
        <taxon>Eptatretus</taxon>
    </lineage>
</organism>
<dbReference type="Proteomes" id="UP000694388">
    <property type="component" value="Unplaced"/>
</dbReference>
<dbReference type="GO" id="GO:0030003">
    <property type="term" value="P:intracellular monoatomic cation homeostasis"/>
    <property type="evidence" value="ECO:0007669"/>
    <property type="project" value="TreeGrafter"/>
</dbReference>
<comment type="subcellular location">
    <subcellularLocation>
        <location evidence="1">Membrane</location>
        <topology evidence="1">Multi-pass membrane protein</topology>
    </subcellularLocation>
</comment>
<proteinExistence type="inferred from homology"/>
<dbReference type="GO" id="GO:0071578">
    <property type="term" value="P:zinc ion import across plasma membrane"/>
    <property type="evidence" value="ECO:0007669"/>
    <property type="project" value="TreeGrafter"/>
</dbReference>
<evidence type="ECO:0000256" key="5">
    <source>
        <dbReference type="ARBA" id="ARBA00023136"/>
    </source>
</evidence>
<dbReference type="Ensembl" id="ENSEBUT00000017497.1">
    <property type="protein sequence ID" value="ENSEBUP00000016921.1"/>
    <property type="gene ID" value="ENSEBUG00000010604.1"/>
</dbReference>
<feature type="chain" id="PRO_5034327739" evidence="6">
    <location>
        <begin position="17"/>
        <end position="174"/>
    </location>
</feature>
<dbReference type="GO" id="GO:0005886">
    <property type="term" value="C:plasma membrane"/>
    <property type="evidence" value="ECO:0007669"/>
    <property type="project" value="TreeGrafter"/>
</dbReference>
<dbReference type="InterPro" id="IPR003689">
    <property type="entry name" value="ZIP"/>
</dbReference>
<reference evidence="7" key="1">
    <citation type="submission" date="2025-08" db="UniProtKB">
        <authorList>
            <consortium name="Ensembl"/>
        </authorList>
    </citation>
    <scope>IDENTIFICATION</scope>
</reference>
<accession>A0A8C4QKL0</accession>
<dbReference type="GO" id="GO:0005385">
    <property type="term" value="F:zinc ion transmembrane transporter activity"/>
    <property type="evidence" value="ECO:0007669"/>
    <property type="project" value="TreeGrafter"/>
</dbReference>
<sequence>MLYAFVHLGLRPLALAIIVGDALHKIADGIALGAAFSVSPSSGLSTTIATVCHEVPHEIGDFAVLLAAGLSVRNALLLNLASSFTALIGFYAVASATGSAEVQRWLLAITAGMFLHIALNDMVIVERNRVFVYFAANNLSLVPHHVDHFYNLVKNYHIVSPLTSETIYIVKYRL</sequence>
<dbReference type="InterPro" id="IPR050799">
    <property type="entry name" value="ZIP_Transporter"/>
</dbReference>
<dbReference type="GO" id="GO:0140410">
    <property type="term" value="F:monoatomic cation:bicarbonate symporter activity"/>
    <property type="evidence" value="ECO:0007669"/>
    <property type="project" value="TreeGrafter"/>
</dbReference>
<protein>
    <submittedName>
        <fullName evidence="7">Uncharacterized protein</fullName>
    </submittedName>
</protein>
<dbReference type="AlphaFoldDB" id="A0A8C4QKL0"/>
<keyword evidence="8" id="KW-1185">Reference proteome</keyword>
<dbReference type="OMA" id="HIALNDM"/>
<dbReference type="PANTHER" id="PTHR12191">
    <property type="entry name" value="SOLUTE CARRIER FAMILY 39"/>
    <property type="match status" value="1"/>
</dbReference>
<keyword evidence="6" id="KW-0732">Signal</keyword>
<dbReference type="GeneTree" id="ENSGT00940000167463"/>
<keyword evidence="4" id="KW-1133">Transmembrane helix</keyword>
<comment type="similarity">
    <text evidence="2">Belongs to the ZIP transporter (TC 2.A.5) family.</text>
</comment>
<evidence type="ECO:0000256" key="2">
    <source>
        <dbReference type="ARBA" id="ARBA00006939"/>
    </source>
</evidence>
<feature type="signal peptide" evidence="6">
    <location>
        <begin position="1"/>
        <end position="16"/>
    </location>
</feature>
<evidence type="ECO:0000256" key="1">
    <source>
        <dbReference type="ARBA" id="ARBA00004141"/>
    </source>
</evidence>